<dbReference type="PANTHER" id="PTHR21011">
    <property type="entry name" value="MITOCHONDRIAL 28S RIBOSOMAL PROTEIN S6"/>
    <property type="match status" value="1"/>
</dbReference>
<dbReference type="GO" id="GO:0003735">
    <property type="term" value="F:structural constituent of ribosome"/>
    <property type="evidence" value="ECO:0007669"/>
    <property type="project" value="InterPro"/>
</dbReference>
<dbReference type="Pfam" id="PF01250">
    <property type="entry name" value="Ribosomal_S6"/>
    <property type="match status" value="1"/>
</dbReference>
<dbReference type="SUPFAM" id="SSF54995">
    <property type="entry name" value="Ribosomal protein S6"/>
    <property type="match status" value="1"/>
</dbReference>
<evidence type="ECO:0000256" key="1">
    <source>
        <dbReference type="ARBA" id="ARBA00009512"/>
    </source>
</evidence>
<dbReference type="EMBL" id="CAFBMM010000094">
    <property type="protein sequence ID" value="CAB4915704.1"/>
    <property type="molecule type" value="Genomic_DNA"/>
</dbReference>
<dbReference type="Gene3D" id="3.30.70.60">
    <property type="match status" value="1"/>
</dbReference>
<dbReference type="InterPro" id="IPR035980">
    <property type="entry name" value="Ribosomal_bS6_sf"/>
</dbReference>
<protein>
    <submittedName>
        <fullName evidence="5">Unannotated protein</fullName>
    </submittedName>
</protein>
<proteinExistence type="inferred from homology"/>
<dbReference type="GO" id="GO:0070181">
    <property type="term" value="F:small ribosomal subunit rRNA binding"/>
    <property type="evidence" value="ECO:0007669"/>
    <property type="project" value="TreeGrafter"/>
</dbReference>
<dbReference type="HAMAP" id="MF_00360">
    <property type="entry name" value="Ribosomal_bS6"/>
    <property type="match status" value="1"/>
</dbReference>
<dbReference type="PANTHER" id="PTHR21011:SF1">
    <property type="entry name" value="SMALL RIBOSOMAL SUBUNIT PROTEIN BS6M"/>
    <property type="match status" value="1"/>
</dbReference>
<dbReference type="CDD" id="cd00473">
    <property type="entry name" value="bS6"/>
    <property type="match status" value="1"/>
</dbReference>
<accession>A0A6J7RSE3</accession>
<dbReference type="InterPro" id="IPR020814">
    <property type="entry name" value="Ribosomal_S6_plastid/chlpt"/>
</dbReference>
<reference evidence="5" key="1">
    <citation type="submission" date="2020-05" db="EMBL/GenBank/DDBJ databases">
        <authorList>
            <person name="Chiriac C."/>
            <person name="Salcher M."/>
            <person name="Ghai R."/>
            <person name="Kavagutti S V."/>
        </authorList>
    </citation>
    <scope>NUCLEOTIDE SEQUENCE</scope>
</reference>
<evidence type="ECO:0000313" key="3">
    <source>
        <dbReference type="EMBL" id="CAB4915704.1"/>
    </source>
</evidence>
<name>A0A6J7RSE3_9ZZZZ</name>
<dbReference type="GO" id="GO:0006412">
    <property type="term" value="P:translation"/>
    <property type="evidence" value="ECO:0007669"/>
    <property type="project" value="InterPro"/>
</dbReference>
<dbReference type="InterPro" id="IPR000529">
    <property type="entry name" value="Ribosomal_bS6"/>
</dbReference>
<evidence type="ECO:0000313" key="4">
    <source>
        <dbReference type="EMBL" id="CAB4980806.1"/>
    </source>
</evidence>
<dbReference type="InterPro" id="IPR014717">
    <property type="entry name" value="Transl_elong_EF1B/ribsomal_bS6"/>
</dbReference>
<sequence length="107" mass="12133">MRPYEVMVIYDADLEEPAVREATTAAIDLLKANGANIGPVDFWGRRRFAYRMKHRWEGYYVVLHAMAEPVAMAELSRMLGLADEVLRHKVLRIPEAVYGSLGTPAEK</sequence>
<dbReference type="GO" id="GO:0005737">
    <property type="term" value="C:cytoplasm"/>
    <property type="evidence" value="ECO:0007669"/>
    <property type="project" value="UniProtKB-ARBA"/>
</dbReference>
<dbReference type="NCBIfam" id="TIGR00166">
    <property type="entry name" value="S6"/>
    <property type="match status" value="1"/>
</dbReference>
<evidence type="ECO:0000313" key="2">
    <source>
        <dbReference type="EMBL" id="CAB4713018.1"/>
    </source>
</evidence>
<organism evidence="5">
    <name type="scientific">freshwater metagenome</name>
    <dbReference type="NCBI Taxonomy" id="449393"/>
    <lineage>
        <taxon>unclassified sequences</taxon>
        <taxon>metagenomes</taxon>
        <taxon>ecological metagenomes</taxon>
    </lineage>
</organism>
<comment type="similarity">
    <text evidence="1">Belongs to the bacterial ribosomal protein bS6 family.</text>
</comment>
<evidence type="ECO:0000313" key="5">
    <source>
        <dbReference type="EMBL" id="CAB5031749.1"/>
    </source>
</evidence>
<dbReference type="EMBL" id="CAFBPQ010000065">
    <property type="protein sequence ID" value="CAB5031749.1"/>
    <property type="molecule type" value="Genomic_DNA"/>
</dbReference>
<dbReference type="GO" id="GO:0005840">
    <property type="term" value="C:ribosome"/>
    <property type="evidence" value="ECO:0007669"/>
    <property type="project" value="InterPro"/>
</dbReference>
<gene>
    <name evidence="2" type="ORF">UFOPK2683_00108</name>
    <name evidence="3" type="ORF">UFOPK3605_01397</name>
    <name evidence="4" type="ORF">UFOPK3897_01101</name>
    <name evidence="5" type="ORF">UFOPK4121_01449</name>
</gene>
<dbReference type="EMBL" id="CAEZYK010000003">
    <property type="protein sequence ID" value="CAB4713018.1"/>
    <property type="molecule type" value="Genomic_DNA"/>
</dbReference>
<dbReference type="AlphaFoldDB" id="A0A6J7RSE3"/>
<dbReference type="EMBL" id="CAFBOF010000025">
    <property type="protein sequence ID" value="CAB4980806.1"/>
    <property type="molecule type" value="Genomic_DNA"/>
</dbReference>